<evidence type="ECO:0000313" key="2">
    <source>
        <dbReference type="Proteomes" id="UP000005512"/>
    </source>
</evidence>
<comment type="caution">
    <text evidence="1">The sequence shown here is derived from an EMBL/GenBank/DDBJ whole genome shotgun (WGS) entry which is preliminary data.</text>
</comment>
<accession>D1NZ68</accession>
<name>D1NZ68_9GAMM</name>
<dbReference type="Proteomes" id="UP000005512">
    <property type="component" value="Unassembled WGS sequence"/>
</dbReference>
<protein>
    <submittedName>
        <fullName evidence="1">Uncharacterized protein</fullName>
    </submittedName>
</protein>
<reference evidence="1" key="1">
    <citation type="submission" date="2009-12" db="EMBL/GenBank/DDBJ databases">
        <authorList>
            <person name="Weinstock G."/>
            <person name="Sodergren E."/>
            <person name="Clifton S."/>
            <person name="Fulton L."/>
            <person name="Fulton B."/>
            <person name="Courtney L."/>
            <person name="Fronick C."/>
            <person name="Harrison M."/>
            <person name="Strong C."/>
            <person name="Farmer C."/>
            <person name="Delahaunty K."/>
            <person name="Markovic C."/>
            <person name="Hall O."/>
            <person name="Minx P."/>
            <person name="Tomlinson C."/>
            <person name="Mitreva M."/>
            <person name="Nelson J."/>
            <person name="Hou S."/>
            <person name="Wollam A."/>
            <person name="Pepin K.H."/>
            <person name="Johnson M."/>
            <person name="Bhonagiri V."/>
            <person name="Nash W.E."/>
            <person name="Warren W."/>
            <person name="Chinwalla A."/>
            <person name="Mardis E.R."/>
            <person name="Wilson R.K."/>
        </authorList>
    </citation>
    <scope>NUCLEOTIDE SEQUENCE [LARGE SCALE GENOMIC DNA]</scope>
    <source>
        <strain evidence="1">DSM 4541</strain>
    </source>
</reference>
<organism evidence="1 2">
    <name type="scientific">Providencia rustigianii DSM 4541</name>
    <dbReference type="NCBI Taxonomy" id="500637"/>
    <lineage>
        <taxon>Bacteria</taxon>
        <taxon>Pseudomonadati</taxon>
        <taxon>Pseudomonadota</taxon>
        <taxon>Gammaproteobacteria</taxon>
        <taxon>Enterobacterales</taxon>
        <taxon>Morganellaceae</taxon>
        <taxon>Providencia</taxon>
    </lineage>
</organism>
<keyword evidence="2" id="KW-1185">Reference proteome</keyword>
<sequence length="62" mass="7121">MSEKNDPETGDECQFVSYHHPQWKDDGTCHWDDVQLQPKSFNAEAKCVVPPTKIIPVIFYLG</sequence>
<dbReference type="EMBL" id="ABXV02000011">
    <property type="protein sequence ID" value="EFB73766.1"/>
    <property type="molecule type" value="Genomic_DNA"/>
</dbReference>
<dbReference type="STRING" id="500637.PROVRUST_05038"/>
<proteinExistence type="predicted"/>
<gene>
    <name evidence="1" type="ORF">PROVRUST_05038</name>
</gene>
<dbReference type="AlphaFoldDB" id="D1NZ68"/>
<evidence type="ECO:0000313" key="1">
    <source>
        <dbReference type="EMBL" id="EFB73766.1"/>
    </source>
</evidence>
<dbReference type="RefSeq" id="WP_006813117.1">
    <property type="nucleotide sequence ID" value="NZ_GG703817.1"/>
</dbReference>
<dbReference type="HOGENOM" id="CLU_2900651_0_0_6"/>